<evidence type="ECO:0000313" key="7">
    <source>
        <dbReference type="Proteomes" id="UP000006044"/>
    </source>
</evidence>
<dbReference type="PROSITE" id="PS00659">
    <property type="entry name" value="GLYCOSYL_HYDROL_F5"/>
    <property type="match status" value="1"/>
</dbReference>
<gene>
    <name evidence="6" type="ORF">HMPREF9448_00584</name>
</gene>
<dbReference type="Pfam" id="PF00150">
    <property type="entry name" value="Cellulase"/>
    <property type="match status" value="1"/>
</dbReference>
<keyword evidence="4" id="KW-0732">Signal</keyword>
<name>K0X4P5_9BACT</name>
<organism evidence="6 7">
    <name type="scientific">Barnesiella intestinihominis YIT 11860</name>
    <dbReference type="NCBI Taxonomy" id="742726"/>
    <lineage>
        <taxon>Bacteria</taxon>
        <taxon>Pseudomonadati</taxon>
        <taxon>Bacteroidota</taxon>
        <taxon>Bacteroidia</taxon>
        <taxon>Bacteroidales</taxon>
        <taxon>Barnesiellaceae</taxon>
        <taxon>Barnesiella</taxon>
    </lineage>
</organism>
<evidence type="ECO:0000256" key="4">
    <source>
        <dbReference type="SAM" id="SignalP"/>
    </source>
</evidence>
<dbReference type="GO" id="GO:0000272">
    <property type="term" value="P:polysaccharide catabolic process"/>
    <property type="evidence" value="ECO:0007669"/>
    <property type="project" value="InterPro"/>
</dbReference>
<dbReference type="GeneID" id="77847919"/>
<dbReference type="AlphaFoldDB" id="K0X4P5"/>
<dbReference type="HOGENOM" id="CLU_041401_1_0_10"/>
<dbReference type="Proteomes" id="UP000006044">
    <property type="component" value="Unassembled WGS sequence"/>
</dbReference>
<feature type="domain" description="Glycoside hydrolase family 5" evidence="5">
    <location>
        <begin position="51"/>
        <end position="198"/>
    </location>
</feature>
<dbReference type="PANTHER" id="PTHR12631:SF10">
    <property type="entry name" value="BETA-XYLOSIDASE-LIKE PROTEIN-RELATED"/>
    <property type="match status" value="1"/>
</dbReference>
<dbReference type="PANTHER" id="PTHR12631">
    <property type="entry name" value="ALPHA-L-IDURONIDASE"/>
    <property type="match status" value="1"/>
</dbReference>
<keyword evidence="2 3" id="KW-0326">Glycosidase</keyword>
<feature type="chain" id="PRO_5003843477" description="Glycoside hydrolase family 5 domain-containing protein" evidence="4">
    <location>
        <begin position="25"/>
        <end position="427"/>
    </location>
</feature>
<evidence type="ECO:0000256" key="1">
    <source>
        <dbReference type="ARBA" id="ARBA00022801"/>
    </source>
</evidence>
<evidence type="ECO:0000256" key="2">
    <source>
        <dbReference type="ARBA" id="ARBA00023295"/>
    </source>
</evidence>
<comment type="similarity">
    <text evidence="3">Belongs to the glycosyl hydrolase 5 (cellulase A) family.</text>
</comment>
<evidence type="ECO:0000313" key="6">
    <source>
        <dbReference type="EMBL" id="EJZ66407.1"/>
    </source>
</evidence>
<accession>K0X4P5</accession>
<feature type="signal peptide" evidence="4">
    <location>
        <begin position="1"/>
        <end position="24"/>
    </location>
</feature>
<dbReference type="eggNOG" id="COG3664">
    <property type="taxonomic scope" value="Bacteria"/>
</dbReference>
<dbReference type="OrthoDB" id="912485at2"/>
<comment type="caution">
    <text evidence="6">The sequence shown here is derived from an EMBL/GenBank/DDBJ whole genome shotgun (WGS) entry which is preliminary data.</text>
</comment>
<dbReference type="InterPro" id="IPR017853">
    <property type="entry name" value="GH"/>
</dbReference>
<evidence type="ECO:0000259" key="5">
    <source>
        <dbReference type="Pfam" id="PF00150"/>
    </source>
</evidence>
<keyword evidence="7" id="KW-1185">Reference proteome</keyword>
<keyword evidence="1 3" id="KW-0378">Hydrolase</keyword>
<sequence length="427" mass="48444">MNVKLLKNLAFLGLLSFSVFPSFALSKIIPDGTIPYNMGVQLKGDTDGPEDLDRVQELGMKWVRRGFIWESIEREKGVYDFSQYDRFVNDCEKRGLKIIGCMAFSNKLYGHVKDEPARSAYADFAAELVKHYKGRNIIWEIWNEPNTMTFWGRHGKVGNSPQYAREYTDLVRAAVPAMKKANPDCVILAGSVSNMWSESYKWMSYCFADGMLDIHWDIWSVHPYGVKAPEDYMEAYSHTRNLMKKAGGDTGRLWINSERGFPLGKAEGYAGGDPSLAYEYQAWHVIRQYLVDLLEGLLVTIWYEWGGKEGFALYRAGNMTPAYNACKTFVKELSGYKLDCRMKTENKRDFVLRFIDKNGNEKLVAWTAPGVMESPDKIVPHSIKIAVGDVSPRLVTTDLYGRTDIVEVSNGVIEPCLTGAPVYITLR</sequence>
<dbReference type="EMBL" id="ADLE01000001">
    <property type="protein sequence ID" value="EJZ66407.1"/>
    <property type="molecule type" value="Genomic_DNA"/>
</dbReference>
<dbReference type="Gene3D" id="3.20.20.80">
    <property type="entry name" value="Glycosidases"/>
    <property type="match status" value="1"/>
</dbReference>
<protein>
    <recommendedName>
        <fullName evidence="5">Glycoside hydrolase family 5 domain-containing protein</fullName>
    </recommendedName>
</protein>
<proteinExistence type="inferred from homology"/>
<dbReference type="SUPFAM" id="SSF51445">
    <property type="entry name" value="(Trans)glycosidases"/>
    <property type="match status" value="1"/>
</dbReference>
<dbReference type="STRING" id="742726.HMPREF9448_00584"/>
<dbReference type="RefSeq" id="WP_008861081.1">
    <property type="nucleotide sequence ID" value="NZ_JH815203.1"/>
</dbReference>
<reference evidence="6 7" key="1">
    <citation type="submission" date="2012-08" db="EMBL/GenBank/DDBJ databases">
        <title>The Genome Sequence of Barnesiella intestinihominis YIT 11860.</title>
        <authorList>
            <consortium name="The Broad Institute Genome Sequencing Platform"/>
            <person name="Earl A."/>
            <person name="Ward D."/>
            <person name="Feldgarden M."/>
            <person name="Gevers D."/>
            <person name="Morotomi M."/>
            <person name="Walker B."/>
            <person name="Young S.K."/>
            <person name="Zeng Q."/>
            <person name="Gargeya S."/>
            <person name="Fitzgerald M."/>
            <person name="Haas B."/>
            <person name="Abouelleil A."/>
            <person name="Alvarado L."/>
            <person name="Arachchi H.M."/>
            <person name="Berlin A.M."/>
            <person name="Chapman S.B."/>
            <person name="Goldberg J."/>
            <person name="Griggs A."/>
            <person name="Gujja S."/>
            <person name="Hansen M."/>
            <person name="Howarth C."/>
            <person name="Imamovic A."/>
            <person name="Larimer J."/>
            <person name="McCowen C."/>
            <person name="Montmayeur A."/>
            <person name="Murphy C."/>
            <person name="Neiman D."/>
            <person name="Pearson M."/>
            <person name="Priest M."/>
            <person name="Roberts A."/>
            <person name="Saif S."/>
            <person name="Shea T."/>
            <person name="Sisk P."/>
            <person name="Sykes S."/>
            <person name="Wortman J."/>
            <person name="Nusbaum C."/>
            <person name="Birren B."/>
        </authorList>
    </citation>
    <scope>NUCLEOTIDE SEQUENCE [LARGE SCALE GENOMIC DNA]</scope>
    <source>
        <strain evidence="6 7">YIT 11860</strain>
    </source>
</reference>
<dbReference type="InterPro" id="IPR018087">
    <property type="entry name" value="Glyco_hydro_5_CS"/>
</dbReference>
<dbReference type="GO" id="GO:0004553">
    <property type="term" value="F:hydrolase activity, hydrolyzing O-glycosyl compounds"/>
    <property type="evidence" value="ECO:0007669"/>
    <property type="project" value="InterPro"/>
</dbReference>
<dbReference type="InterPro" id="IPR051923">
    <property type="entry name" value="Glycosyl_Hydrolase_39"/>
</dbReference>
<evidence type="ECO:0000256" key="3">
    <source>
        <dbReference type="RuleBase" id="RU361153"/>
    </source>
</evidence>
<dbReference type="InterPro" id="IPR001547">
    <property type="entry name" value="Glyco_hydro_5"/>
</dbReference>